<reference evidence="2 3" key="1">
    <citation type="journal article" date="2010" name="Stand. Genomic Sci.">
        <title>Complete genome sequence of Haliangium ochraceum type strain (SMP-2).</title>
        <authorList>
            <consortium name="US DOE Joint Genome Institute (JGI-PGF)"/>
            <person name="Ivanova N."/>
            <person name="Daum C."/>
            <person name="Lang E."/>
            <person name="Abt B."/>
            <person name="Kopitz M."/>
            <person name="Saunders E."/>
            <person name="Lapidus A."/>
            <person name="Lucas S."/>
            <person name="Glavina Del Rio T."/>
            <person name="Nolan M."/>
            <person name="Tice H."/>
            <person name="Copeland A."/>
            <person name="Cheng J.F."/>
            <person name="Chen F."/>
            <person name="Bruce D."/>
            <person name="Goodwin L."/>
            <person name="Pitluck S."/>
            <person name="Mavromatis K."/>
            <person name="Pati A."/>
            <person name="Mikhailova N."/>
            <person name="Chen A."/>
            <person name="Palaniappan K."/>
            <person name="Land M."/>
            <person name="Hauser L."/>
            <person name="Chang Y.J."/>
            <person name="Jeffries C.D."/>
            <person name="Detter J.C."/>
            <person name="Brettin T."/>
            <person name="Rohde M."/>
            <person name="Goker M."/>
            <person name="Bristow J."/>
            <person name="Markowitz V."/>
            <person name="Eisen J.A."/>
            <person name="Hugenholtz P."/>
            <person name="Kyrpides N.C."/>
            <person name="Klenk H.P."/>
        </authorList>
    </citation>
    <scope>NUCLEOTIDE SEQUENCE [LARGE SCALE GENOMIC DNA]</scope>
    <source>
        <strain evidence="3">DSM 14365 / CIP 107738 / JCM 11303 / AJ 13395 / SMP-2</strain>
    </source>
</reference>
<feature type="signal peptide" evidence="1">
    <location>
        <begin position="1"/>
        <end position="24"/>
    </location>
</feature>
<feature type="chain" id="PRO_5003011353" description="Transporter" evidence="1">
    <location>
        <begin position="25"/>
        <end position="296"/>
    </location>
</feature>
<dbReference type="STRING" id="502025.Hoch_5772"/>
<organism evidence="2 3">
    <name type="scientific">Haliangium ochraceum (strain DSM 14365 / JCM 11303 / SMP-2)</name>
    <dbReference type="NCBI Taxonomy" id="502025"/>
    <lineage>
        <taxon>Bacteria</taxon>
        <taxon>Pseudomonadati</taxon>
        <taxon>Myxococcota</taxon>
        <taxon>Polyangia</taxon>
        <taxon>Haliangiales</taxon>
        <taxon>Kofleriaceae</taxon>
        <taxon>Haliangium</taxon>
    </lineage>
</organism>
<dbReference type="HOGENOM" id="CLU_939321_0_0_7"/>
<keyword evidence="1" id="KW-0732">Signal</keyword>
<evidence type="ECO:0000313" key="2">
    <source>
        <dbReference type="EMBL" id="ACY18249.1"/>
    </source>
</evidence>
<dbReference type="RefSeq" id="WP_012830841.1">
    <property type="nucleotide sequence ID" value="NC_013440.1"/>
</dbReference>
<evidence type="ECO:0008006" key="4">
    <source>
        <dbReference type="Google" id="ProtNLM"/>
    </source>
</evidence>
<protein>
    <recommendedName>
        <fullName evidence="4">Transporter</fullName>
    </recommendedName>
</protein>
<evidence type="ECO:0000256" key="1">
    <source>
        <dbReference type="SAM" id="SignalP"/>
    </source>
</evidence>
<name>D0LHA4_HALO1</name>
<dbReference type="KEGG" id="hoh:Hoch_5772"/>
<gene>
    <name evidence="2" type="ordered locus">Hoch_5772</name>
</gene>
<sequence>MLKPYAFCPALLALALALPSSAAADRSGLEDAAPLLMPDTSERTRAGIDVSATTFNNELDVPFLELASSGTVLSFEPYLSVALTPELSAWGRMPVAHVSLEASSVAGTSSDSATVLGNLGAGVRYMHQLSRELRIGGGLALHLPTATSGDDSAFSSTAASMRVFYGERYLPDTTNISAQLDLRYDLGRAFVQGQLALLHDRVEDDDNYNLLRLGAAAGFWFTPTLTAIAEYTALSSHLEDDLSIDQDEGEAVHSLDFGLRYSQPTWSLAARFYLPLDDQYRDIGLLGGGLDFSVYL</sequence>
<dbReference type="EMBL" id="CP001804">
    <property type="protein sequence ID" value="ACY18249.1"/>
    <property type="molecule type" value="Genomic_DNA"/>
</dbReference>
<proteinExistence type="predicted"/>
<dbReference type="AlphaFoldDB" id="D0LHA4"/>
<evidence type="ECO:0000313" key="3">
    <source>
        <dbReference type="Proteomes" id="UP000001880"/>
    </source>
</evidence>
<accession>D0LHA4</accession>
<keyword evidence="3" id="KW-1185">Reference proteome</keyword>
<dbReference type="Proteomes" id="UP000001880">
    <property type="component" value="Chromosome"/>
</dbReference>